<comment type="caution">
    <text evidence="2">The sequence shown here is derived from an EMBL/GenBank/DDBJ whole genome shotgun (WGS) entry which is preliminary data.</text>
</comment>
<sequence length="137" mass="15414">MGQKTYLTDNFYREEFACKDYCGFDNISLKLVVVLQAVRSFIGRKMQVRSGCRCEAHNRGEGGIKDSRHIYGDAADVRVEGVDPFMLAGIFYALHIEGQIDIKRLIPKRAGNYLHVALQGSKDAKSEYFAGFPKGEE</sequence>
<dbReference type="EMBL" id="LAZR01037976">
    <property type="protein sequence ID" value="KKL20750.1"/>
    <property type="molecule type" value="Genomic_DNA"/>
</dbReference>
<accession>A0A0F9BG74</accession>
<dbReference type="Pfam" id="PF08291">
    <property type="entry name" value="Peptidase_M15_3"/>
    <property type="match status" value="1"/>
</dbReference>
<dbReference type="AlphaFoldDB" id="A0A0F9BG74"/>
<evidence type="ECO:0000259" key="1">
    <source>
        <dbReference type="Pfam" id="PF08291"/>
    </source>
</evidence>
<dbReference type="InterPro" id="IPR009045">
    <property type="entry name" value="Zn_M74/Hedgehog-like"/>
</dbReference>
<organism evidence="2">
    <name type="scientific">marine sediment metagenome</name>
    <dbReference type="NCBI Taxonomy" id="412755"/>
    <lineage>
        <taxon>unclassified sequences</taxon>
        <taxon>metagenomes</taxon>
        <taxon>ecological metagenomes</taxon>
    </lineage>
</organism>
<evidence type="ECO:0000313" key="2">
    <source>
        <dbReference type="EMBL" id="KKL20750.1"/>
    </source>
</evidence>
<dbReference type="InterPro" id="IPR013230">
    <property type="entry name" value="Peptidase_M15A_C"/>
</dbReference>
<gene>
    <name evidence="2" type="ORF">LCGC14_2452340</name>
</gene>
<protein>
    <recommendedName>
        <fullName evidence="1">Peptidase M15A C-terminal domain-containing protein</fullName>
    </recommendedName>
</protein>
<dbReference type="SUPFAM" id="SSF55166">
    <property type="entry name" value="Hedgehog/DD-peptidase"/>
    <property type="match status" value="1"/>
</dbReference>
<name>A0A0F9BG74_9ZZZZ</name>
<dbReference type="Gene3D" id="3.30.1380.10">
    <property type="match status" value="1"/>
</dbReference>
<feature type="domain" description="Peptidase M15A C-terminal" evidence="1">
    <location>
        <begin position="10"/>
        <end position="98"/>
    </location>
</feature>
<reference evidence="2" key="1">
    <citation type="journal article" date="2015" name="Nature">
        <title>Complex archaea that bridge the gap between prokaryotes and eukaryotes.</title>
        <authorList>
            <person name="Spang A."/>
            <person name="Saw J.H."/>
            <person name="Jorgensen S.L."/>
            <person name="Zaremba-Niedzwiedzka K."/>
            <person name="Martijn J."/>
            <person name="Lind A.E."/>
            <person name="van Eijk R."/>
            <person name="Schleper C."/>
            <person name="Guy L."/>
            <person name="Ettema T.J."/>
        </authorList>
    </citation>
    <scope>NUCLEOTIDE SEQUENCE</scope>
</reference>
<proteinExistence type="predicted"/>